<dbReference type="EMBL" id="JBHTKA010000007">
    <property type="protein sequence ID" value="MFD1001679.1"/>
    <property type="molecule type" value="Genomic_DNA"/>
</dbReference>
<dbReference type="GO" id="GO:0032259">
    <property type="term" value="P:methylation"/>
    <property type="evidence" value="ECO:0007669"/>
    <property type="project" value="UniProtKB-KW"/>
</dbReference>
<keyword evidence="2" id="KW-0489">Methyltransferase</keyword>
<feature type="domain" description="Methyltransferase type 11" evidence="1">
    <location>
        <begin position="348"/>
        <end position="417"/>
    </location>
</feature>
<reference evidence="3" key="1">
    <citation type="journal article" date="2019" name="Int. J. Syst. Evol. Microbiol.">
        <title>The Global Catalogue of Microorganisms (GCM) 10K type strain sequencing project: providing services to taxonomists for standard genome sequencing and annotation.</title>
        <authorList>
            <consortium name="The Broad Institute Genomics Platform"/>
            <consortium name="The Broad Institute Genome Sequencing Center for Infectious Disease"/>
            <person name="Wu L."/>
            <person name="Ma J."/>
        </authorList>
    </citation>
    <scope>NUCLEOTIDE SEQUENCE [LARGE SCALE GENOMIC DNA]</scope>
    <source>
        <strain evidence="3">CCUG 58938</strain>
    </source>
</reference>
<dbReference type="InterPro" id="IPR029063">
    <property type="entry name" value="SAM-dependent_MTases_sf"/>
</dbReference>
<dbReference type="InterPro" id="IPR013216">
    <property type="entry name" value="Methyltransf_11"/>
</dbReference>
<dbReference type="GO" id="GO:0102208">
    <property type="term" value="F:2-polyprenyl-6-hydroxyphenol methylase activity"/>
    <property type="evidence" value="ECO:0007669"/>
    <property type="project" value="UniProtKB-EC"/>
</dbReference>
<dbReference type="Proteomes" id="UP001597112">
    <property type="component" value="Unassembled WGS sequence"/>
</dbReference>
<dbReference type="RefSeq" id="WP_377581834.1">
    <property type="nucleotide sequence ID" value="NZ_JBHTKA010000007.1"/>
</dbReference>
<gene>
    <name evidence="2" type="ORF">ACFQ21_20275</name>
</gene>
<evidence type="ECO:0000313" key="2">
    <source>
        <dbReference type="EMBL" id="MFD1001679.1"/>
    </source>
</evidence>
<organism evidence="2 3">
    <name type="scientific">Ohtaekwangia kribbensis</name>
    <dbReference type="NCBI Taxonomy" id="688913"/>
    <lineage>
        <taxon>Bacteria</taxon>
        <taxon>Pseudomonadati</taxon>
        <taxon>Bacteroidota</taxon>
        <taxon>Cytophagia</taxon>
        <taxon>Cytophagales</taxon>
        <taxon>Fulvivirgaceae</taxon>
        <taxon>Ohtaekwangia</taxon>
    </lineage>
</organism>
<proteinExistence type="predicted"/>
<keyword evidence="2" id="KW-0808">Transferase</keyword>
<dbReference type="EC" id="2.1.1.222" evidence="2"/>
<dbReference type="Gene3D" id="3.40.630.30">
    <property type="match status" value="1"/>
</dbReference>
<protein>
    <submittedName>
        <fullName evidence="2">Class I SAM-dependent methyltransferase</fullName>
        <ecNumber evidence="2">2.1.1.222</ecNumber>
        <ecNumber evidence="2">2.1.1.64</ecNumber>
    </submittedName>
</protein>
<dbReference type="EC" id="2.1.1.64" evidence="2"/>
<dbReference type="SUPFAM" id="SSF53335">
    <property type="entry name" value="S-adenosyl-L-methionine-dependent methyltransferases"/>
    <property type="match status" value="1"/>
</dbReference>
<dbReference type="SUPFAM" id="SSF55729">
    <property type="entry name" value="Acyl-CoA N-acyltransferases (Nat)"/>
    <property type="match status" value="1"/>
</dbReference>
<evidence type="ECO:0000313" key="3">
    <source>
        <dbReference type="Proteomes" id="UP001597112"/>
    </source>
</evidence>
<name>A0ABW3K7N4_9BACT</name>
<dbReference type="Pfam" id="PF08241">
    <property type="entry name" value="Methyltransf_11"/>
    <property type="match status" value="1"/>
</dbReference>
<comment type="caution">
    <text evidence="2">The sequence shown here is derived from an EMBL/GenBank/DDBJ whole genome shotgun (WGS) entry which is preliminary data.</text>
</comment>
<sequence>MAVYTSEVKNLKSLIHDCMLEKAICQAKITSDRLLAGQEETFTWFSARPDTRTVFISPLNNDEILNRDVASLLADEDVHYIKIFSVEQDRDSNRFEKQNFVIRDSEDILCVTDPGTGTSGKLPDIAVNHGKNIATIELYKETIANVGGRQLYSKIESSLKAYSSNARLDMVVFRNSKGDVAFVNCLVSHDVSWVLTVGIHPEENRMELFRYILETLVHSMLSDGVRAVVLQAPAGNAGVYSTMGFSHFGNLKVYDWSRATHYISRENLMHPSVYPASGILKKDTDFITALDESKCLGIPFHEDLPKNWDSLAALSTVLRYTDTRAKILDAGGEYYSSILPQLAAYNYKNLTCINLAFKIKSTRGTIIYQPGDITATDFDDEYFDGVTCLSVIEHGIDLHACFREMNRIIKTEGYLFISTDYWEDYINTDHISAYGASSYIFNRDSIASVIQLANAYGFQLLEPLHLDGVDKVVEWKEFNTQYTFIYFTLQKVSSYGKN</sequence>
<dbReference type="GO" id="GO:0061542">
    <property type="term" value="F:3-demethylubiquinol 3-O-methyltransferase activity"/>
    <property type="evidence" value="ECO:0007669"/>
    <property type="project" value="UniProtKB-EC"/>
</dbReference>
<accession>A0ABW3K7N4</accession>
<dbReference type="Gene3D" id="3.40.50.150">
    <property type="entry name" value="Vaccinia Virus protein VP39"/>
    <property type="match status" value="1"/>
</dbReference>
<dbReference type="InterPro" id="IPR016181">
    <property type="entry name" value="Acyl_CoA_acyltransferase"/>
</dbReference>
<keyword evidence="3" id="KW-1185">Reference proteome</keyword>
<evidence type="ECO:0000259" key="1">
    <source>
        <dbReference type="Pfam" id="PF08241"/>
    </source>
</evidence>